<gene>
    <name evidence="8" type="ORF">CC78DRAFT_573609</name>
</gene>
<dbReference type="InterPro" id="IPR002938">
    <property type="entry name" value="FAD-bd"/>
</dbReference>
<protein>
    <submittedName>
        <fullName evidence="8">FAD monooxygenase-like protein</fullName>
    </submittedName>
</protein>
<dbReference type="PRINTS" id="PR00420">
    <property type="entry name" value="RNGMNOXGNASE"/>
</dbReference>
<feature type="region of interest" description="Disordered" evidence="5">
    <location>
        <begin position="12"/>
        <end position="33"/>
    </location>
</feature>
<keyword evidence="4" id="KW-0560">Oxidoreductase</keyword>
<comment type="similarity">
    <text evidence="1">Belongs to the PheA/TfdB FAD monooxygenase family.</text>
</comment>
<dbReference type="InterPro" id="IPR038220">
    <property type="entry name" value="PHOX_C_sf"/>
</dbReference>
<keyword evidence="2" id="KW-0285">Flavoprotein</keyword>
<dbReference type="SUPFAM" id="SSF51905">
    <property type="entry name" value="FAD/NAD(P)-binding domain"/>
    <property type="match status" value="1"/>
</dbReference>
<dbReference type="Gene3D" id="3.50.50.60">
    <property type="entry name" value="FAD/NAD(P)-binding domain"/>
    <property type="match status" value="1"/>
</dbReference>
<dbReference type="Pfam" id="PF01494">
    <property type="entry name" value="FAD_binding_3"/>
    <property type="match status" value="1"/>
</dbReference>
<dbReference type="Gene3D" id="3.40.30.20">
    <property type="match status" value="1"/>
</dbReference>
<evidence type="ECO:0000256" key="5">
    <source>
        <dbReference type="SAM" id="MobiDB-lite"/>
    </source>
</evidence>
<name>A0A9P4TR85_9PLEO</name>
<dbReference type="EMBL" id="ML986579">
    <property type="protein sequence ID" value="KAF2270338.1"/>
    <property type="molecule type" value="Genomic_DNA"/>
</dbReference>
<sequence>MPALWWNLVKRNPSQSPPSSKIQKMAPGLTTADSTRSSFDVVSTTSSALSGEDDYSSFLSDVVVVGAGPSGLLLADSLVRFGVKTRIIDDRADATTTGRADGIQPKTIETLKQMRMADPLLRKGVRIYDIAFWVARPSPAVSNSLLIASPDQKSNPAIGQQLRRTGREIHYPPIVDLLEPYILLVHQGMVENLFIDDLKERGVDVTRTTSFMGFEYSPQKVRPLQVVCKQDVDQHRKIYNTRYLVGCDGAHSRVRKSIPDSIPIGASSDAVWGVLDGVLDTDFPDIWSKVVVHNEQLGSILMIPRERNMTRLYIELKPGSEEASLNQAHTQEFVQQRATQIMQPYRLKWKNVEWFGRYTIRQGVASKFTDPQHKVFIAGDASHTHSPKAAQGMNTSMHDSWNLAWKLNFAVRGLAKPSLLDTYEQERKKIANDLINFDYEHANAFAAGDPVALAENFAKNVAFISGYGVTYDPNVLNVPSKGLNPGLLEPGYLLPPARVTRYIDANPVDIQTDIPALGQFRIYIFAHNVHTAMPFLDTVCSMHQSTSSYVGRVTAIGNASYTMQPPLAAPHDQFVCPERYTPISGIFTYALVTDMDRNKVEIEDLPFLLRDSRWTFYLDDVPHQDTRKQKCLDKWLGGLGDSEVAIVNVRPDGYVGCLRRWVDGSRDSGLSAVRWMDRYYEQFLVDS</sequence>
<dbReference type="InterPro" id="IPR036249">
    <property type="entry name" value="Thioredoxin-like_sf"/>
</dbReference>
<comment type="caution">
    <text evidence="8">The sequence shown here is derived from an EMBL/GenBank/DDBJ whole genome shotgun (WGS) entry which is preliminary data.</text>
</comment>
<dbReference type="AlphaFoldDB" id="A0A9P4TR85"/>
<dbReference type="Gene3D" id="3.30.9.10">
    <property type="entry name" value="D-Amino Acid Oxidase, subunit A, domain 2"/>
    <property type="match status" value="1"/>
</dbReference>
<proteinExistence type="inferred from homology"/>
<evidence type="ECO:0000313" key="9">
    <source>
        <dbReference type="Proteomes" id="UP000800093"/>
    </source>
</evidence>
<organism evidence="8 9">
    <name type="scientific">Lojkania enalia</name>
    <dbReference type="NCBI Taxonomy" id="147567"/>
    <lineage>
        <taxon>Eukaryota</taxon>
        <taxon>Fungi</taxon>
        <taxon>Dikarya</taxon>
        <taxon>Ascomycota</taxon>
        <taxon>Pezizomycotina</taxon>
        <taxon>Dothideomycetes</taxon>
        <taxon>Pleosporomycetidae</taxon>
        <taxon>Pleosporales</taxon>
        <taxon>Pleosporales incertae sedis</taxon>
        <taxon>Lojkania</taxon>
    </lineage>
</organism>
<dbReference type="InterPro" id="IPR012941">
    <property type="entry name" value="Phe_hydrox_C_dim_dom"/>
</dbReference>
<feature type="domain" description="FAD-binding" evidence="6">
    <location>
        <begin position="61"/>
        <end position="437"/>
    </location>
</feature>
<dbReference type="PANTHER" id="PTHR43004:SF4">
    <property type="entry name" value="FAD-BINDING DOMAIN-CONTAINING PROTEIN"/>
    <property type="match status" value="1"/>
</dbReference>
<keyword evidence="9" id="KW-1185">Reference proteome</keyword>
<dbReference type="PANTHER" id="PTHR43004">
    <property type="entry name" value="TRK SYSTEM POTASSIUM UPTAKE PROTEIN"/>
    <property type="match status" value="1"/>
</dbReference>
<dbReference type="GO" id="GO:0071949">
    <property type="term" value="F:FAD binding"/>
    <property type="evidence" value="ECO:0007669"/>
    <property type="project" value="InterPro"/>
</dbReference>
<accession>A0A9P4TR85</accession>
<evidence type="ECO:0000256" key="2">
    <source>
        <dbReference type="ARBA" id="ARBA00022630"/>
    </source>
</evidence>
<dbReference type="GO" id="GO:0016709">
    <property type="term" value="F:oxidoreductase activity, acting on paired donors, with incorporation or reduction of molecular oxygen, NAD(P)H as one donor, and incorporation of one atom of oxygen"/>
    <property type="evidence" value="ECO:0007669"/>
    <property type="project" value="UniProtKB-ARBA"/>
</dbReference>
<dbReference type="CDD" id="cd02979">
    <property type="entry name" value="PHOX_C"/>
    <property type="match status" value="1"/>
</dbReference>
<keyword evidence="3" id="KW-0274">FAD</keyword>
<dbReference type="SUPFAM" id="SSF52833">
    <property type="entry name" value="Thioredoxin-like"/>
    <property type="match status" value="1"/>
</dbReference>
<dbReference type="OrthoDB" id="5325318at2759"/>
<evidence type="ECO:0000256" key="3">
    <source>
        <dbReference type="ARBA" id="ARBA00022827"/>
    </source>
</evidence>
<evidence type="ECO:0000256" key="4">
    <source>
        <dbReference type="ARBA" id="ARBA00023002"/>
    </source>
</evidence>
<reference evidence="9" key="1">
    <citation type="journal article" date="2020" name="Stud. Mycol.">
        <title>101 Dothideomycetes genomes: A test case for predicting lifestyles and emergence of pathogens.</title>
        <authorList>
            <person name="Haridas S."/>
            <person name="Albert R."/>
            <person name="Binder M."/>
            <person name="Bloem J."/>
            <person name="LaButti K."/>
            <person name="Salamov A."/>
            <person name="Andreopoulos B."/>
            <person name="Baker S."/>
            <person name="Barry K."/>
            <person name="Bills G."/>
            <person name="Bluhm B."/>
            <person name="Cannon C."/>
            <person name="Castanera R."/>
            <person name="Culley D."/>
            <person name="Daum C."/>
            <person name="Ezra D."/>
            <person name="Gonzalez J."/>
            <person name="Henrissat B."/>
            <person name="Kuo A."/>
            <person name="Liang C."/>
            <person name="Lipzen A."/>
            <person name="Lutzoni F."/>
            <person name="Magnuson J."/>
            <person name="Mondo S."/>
            <person name="Nolan M."/>
            <person name="Ohm R."/>
            <person name="Pangilinan J."/>
            <person name="Park H.-J."/>
            <person name="Ramirez L."/>
            <person name="Alfaro M."/>
            <person name="Sun H."/>
            <person name="Tritt A."/>
            <person name="Yoshinaga Y."/>
            <person name="Zwiers L.-H."/>
            <person name="Turgeon B."/>
            <person name="Goodwin S."/>
            <person name="Spatafora J."/>
            <person name="Crous P."/>
            <person name="Grigoriev I."/>
        </authorList>
    </citation>
    <scope>NUCLEOTIDE SEQUENCE [LARGE SCALE GENOMIC DNA]</scope>
    <source>
        <strain evidence="9">CBS 304.66</strain>
    </source>
</reference>
<dbReference type="InterPro" id="IPR036188">
    <property type="entry name" value="FAD/NAD-bd_sf"/>
</dbReference>
<evidence type="ECO:0000259" key="7">
    <source>
        <dbReference type="Pfam" id="PF07976"/>
    </source>
</evidence>
<dbReference type="Proteomes" id="UP000800093">
    <property type="component" value="Unassembled WGS sequence"/>
</dbReference>
<evidence type="ECO:0000313" key="8">
    <source>
        <dbReference type="EMBL" id="KAF2270338.1"/>
    </source>
</evidence>
<dbReference type="SUPFAM" id="SSF54373">
    <property type="entry name" value="FAD-linked reductases, C-terminal domain"/>
    <property type="match status" value="1"/>
</dbReference>
<evidence type="ECO:0000256" key="1">
    <source>
        <dbReference type="ARBA" id="ARBA00007801"/>
    </source>
</evidence>
<dbReference type="Pfam" id="PF07976">
    <property type="entry name" value="Phe_hydrox_dim"/>
    <property type="match status" value="1"/>
</dbReference>
<dbReference type="InterPro" id="IPR050641">
    <property type="entry name" value="RIFMO-like"/>
</dbReference>
<evidence type="ECO:0000259" key="6">
    <source>
        <dbReference type="Pfam" id="PF01494"/>
    </source>
</evidence>
<feature type="domain" description="Phenol hydroxylase-like C-terminal dimerisation" evidence="7">
    <location>
        <begin position="469"/>
        <end position="686"/>
    </location>
</feature>